<dbReference type="GO" id="GO:0003677">
    <property type="term" value="F:DNA binding"/>
    <property type="evidence" value="ECO:0007669"/>
    <property type="project" value="InterPro"/>
</dbReference>
<dbReference type="GO" id="GO:0004803">
    <property type="term" value="F:transposase activity"/>
    <property type="evidence" value="ECO:0007669"/>
    <property type="project" value="InterPro"/>
</dbReference>
<dbReference type="PANTHER" id="PTHR34322">
    <property type="entry name" value="TRANSPOSASE, Y1_TNP DOMAIN-CONTAINING"/>
    <property type="match status" value="1"/>
</dbReference>
<feature type="domain" description="Transposase IS200-like" evidence="1">
    <location>
        <begin position="9"/>
        <end position="124"/>
    </location>
</feature>
<proteinExistence type="predicted"/>
<dbReference type="Gene3D" id="3.30.70.1290">
    <property type="entry name" value="Transposase IS200-like"/>
    <property type="match status" value="1"/>
</dbReference>
<dbReference type="SMART" id="SM01321">
    <property type="entry name" value="Y1_Tnp"/>
    <property type="match status" value="1"/>
</dbReference>
<dbReference type="GO" id="GO:0006313">
    <property type="term" value="P:DNA transposition"/>
    <property type="evidence" value="ECO:0007669"/>
    <property type="project" value="InterPro"/>
</dbReference>
<dbReference type="EMBL" id="UOFE01000048">
    <property type="protein sequence ID" value="VAW55440.1"/>
    <property type="molecule type" value="Genomic_DNA"/>
</dbReference>
<name>A0A3B0WS80_9ZZZZ</name>
<evidence type="ECO:0000313" key="2">
    <source>
        <dbReference type="EMBL" id="VAW55440.1"/>
    </source>
</evidence>
<gene>
    <name evidence="2" type="ORF">MNBD_GAMMA05-2474</name>
</gene>
<sequence length="238" mass="28272">MPRKPRFNLPGVSQHIIQRGNNRKPCFYSEKDYLQYLDDLKQSASKYHCRIHAYVLMTNHVHLLVTPMVEDGVSQMMQSLGRRYVHYFNQTHNRTGTLWEGRYKSSLIDSDIYLLTCMCYIELNPVRANMVAHPGDYKWSSYQRNAQESDNKVIDSHPIYKTLGETGDERRFVYRELFQRHLDNDIIHQIRDALNHELVLGRSRFKDRIEEITKRQTRLELPGRPRVEEVCADYYVFG</sequence>
<protein>
    <submittedName>
        <fullName evidence="2">Transposase and inactivated derivatives</fullName>
    </submittedName>
</protein>
<dbReference type="InterPro" id="IPR036515">
    <property type="entry name" value="Transposase_17_sf"/>
</dbReference>
<reference evidence="2" key="1">
    <citation type="submission" date="2018-06" db="EMBL/GenBank/DDBJ databases">
        <authorList>
            <person name="Zhirakovskaya E."/>
        </authorList>
    </citation>
    <scope>NUCLEOTIDE SEQUENCE</scope>
</reference>
<dbReference type="AlphaFoldDB" id="A0A3B0WS80"/>
<organism evidence="2">
    <name type="scientific">hydrothermal vent metagenome</name>
    <dbReference type="NCBI Taxonomy" id="652676"/>
    <lineage>
        <taxon>unclassified sequences</taxon>
        <taxon>metagenomes</taxon>
        <taxon>ecological metagenomes</taxon>
    </lineage>
</organism>
<accession>A0A3B0WS80</accession>
<evidence type="ECO:0000259" key="1">
    <source>
        <dbReference type="SMART" id="SM01321"/>
    </source>
</evidence>
<dbReference type="PANTHER" id="PTHR34322:SF2">
    <property type="entry name" value="TRANSPOSASE IS200-LIKE DOMAIN-CONTAINING PROTEIN"/>
    <property type="match status" value="1"/>
</dbReference>
<dbReference type="SUPFAM" id="SSF143422">
    <property type="entry name" value="Transposase IS200-like"/>
    <property type="match status" value="1"/>
</dbReference>
<dbReference type="InterPro" id="IPR002686">
    <property type="entry name" value="Transposase_17"/>
</dbReference>
<dbReference type="Pfam" id="PF01797">
    <property type="entry name" value="Y1_Tnp"/>
    <property type="match status" value="1"/>
</dbReference>